<feature type="compositionally biased region" description="Basic and acidic residues" evidence="1">
    <location>
        <begin position="78"/>
        <end position="90"/>
    </location>
</feature>
<dbReference type="EnsemblPlants" id="KQL05233">
    <property type="protein sequence ID" value="KQL05233"/>
    <property type="gene ID" value="SETIT_005241mg"/>
</dbReference>
<dbReference type="InParanoid" id="K3XTI4"/>
<organism evidence="2 3">
    <name type="scientific">Setaria italica</name>
    <name type="common">Foxtail millet</name>
    <name type="synonym">Panicum italicum</name>
    <dbReference type="NCBI Taxonomy" id="4555"/>
    <lineage>
        <taxon>Eukaryota</taxon>
        <taxon>Viridiplantae</taxon>
        <taxon>Streptophyta</taxon>
        <taxon>Embryophyta</taxon>
        <taxon>Tracheophyta</taxon>
        <taxon>Spermatophyta</taxon>
        <taxon>Magnoliopsida</taxon>
        <taxon>Liliopsida</taxon>
        <taxon>Poales</taxon>
        <taxon>Poaceae</taxon>
        <taxon>PACMAD clade</taxon>
        <taxon>Panicoideae</taxon>
        <taxon>Panicodae</taxon>
        <taxon>Paniceae</taxon>
        <taxon>Cenchrinae</taxon>
        <taxon>Setaria</taxon>
    </lineage>
</organism>
<evidence type="ECO:0000313" key="3">
    <source>
        <dbReference type="Proteomes" id="UP000004995"/>
    </source>
</evidence>
<sequence length="119" mass="13887">MYIYIMCAGAVPAQPAGPERQHDGGAHGPRQQPLLRQPLLRQPQGAPGHVHLRRHAAHQRPRRQHRRQAAGPRRLLRHLQELHQAHGADRRAHRRQRPDQEQVQRRQLMIEHVYTLTDI</sequence>
<dbReference type="Proteomes" id="UP000004995">
    <property type="component" value="Unassembled WGS sequence"/>
</dbReference>
<dbReference type="HOGENOM" id="CLU_2065574_0_0_1"/>
<evidence type="ECO:0000256" key="1">
    <source>
        <dbReference type="SAM" id="MobiDB-lite"/>
    </source>
</evidence>
<evidence type="ECO:0000313" key="2">
    <source>
        <dbReference type="EnsemblPlants" id="KQL05233"/>
    </source>
</evidence>
<dbReference type="EMBL" id="AGNK02003017">
    <property type="status" value="NOT_ANNOTATED_CDS"/>
    <property type="molecule type" value="Genomic_DNA"/>
</dbReference>
<protein>
    <submittedName>
        <fullName evidence="2">Uncharacterized protein</fullName>
    </submittedName>
</protein>
<dbReference type="AlphaFoldDB" id="K3XTI4"/>
<proteinExistence type="predicted"/>
<feature type="region of interest" description="Disordered" evidence="1">
    <location>
        <begin position="13"/>
        <end position="105"/>
    </location>
</feature>
<feature type="compositionally biased region" description="Low complexity" evidence="1">
    <location>
        <begin position="29"/>
        <end position="44"/>
    </location>
</feature>
<name>K3XTI4_SETIT</name>
<dbReference type="ExpressionAtlas" id="K3XTI4">
    <property type="expression patterns" value="baseline"/>
</dbReference>
<feature type="compositionally biased region" description="Basic residues" evidence="1">
    <location>
        <begin position="50"/>
        <end position="68"/>
    </location>
</feature>
<accession>K3XTI4</accession>
<reference evidence="2" key="2">
    <citation type="submission" date="2018-08" db="UniProtKB">
        <authorList>
            <consortium name="EnsemblPlants"/>
        </authorList>
    </citation>
    <scope>IDENTIFICATION</scope>
    <source>
        <strain evidence="2">Yugu1</strain>
    </source>
</reference>
<reference evidence="3" key="1">
    <citation type="journal article" date="2012" name="Nat. Biotechnol.">
        <title>Reference genome sequence of the model plant Setaria.</title>
        <authorList>
            <person name="Bennetzen J.L."/>
            <person name="Schmutz J."/>
            <person name="Wang H."/>
            <person name="Percifield R."/>
            <person name="Hawkins J."/>
            <person name="Pontaroli A.C."/>
            <person name="Estep M."/>
            <person name="Feng L."/>
            <person name="Vaughn J.N."/>
            <person name="Grimwood J."/>
            <person name="Jenkins J."/>
            <person name="Barry K."/>
            <person name="Lindquist E."/>
            <person name="Hellsten U."/>
            <person name="Deshpande S."/>
            <person name="Wang X."/>
            <person name="Wu X."/>
            <person name="Mitros T."/>
            <person name="Triplett J."/>
            <person name="Yang X."/>
            <person name="Ye C.Y."/>
            <person name="Mauro-Herrera M."/>
            <person name="Wang L."/>
            <person name="Li P."/>
            <person name="Sharma M."/>
            <person name="Sharma R."/>
            <person name="Ronald P.C."/>
            <person name="Panaud O."/>
            <person name="Kellogg E.A."/>
            <person name="Brutnell T.P."/>
            <person name="Doust A.N."/>
            <person name="Tuskan G.A."/>
            <person name="Rokhsar D."/>
            <person name="Devos K.M."/>
        </authorList>
    </citation>
    <scope>NUCLEOTIDE SEQUENCE [LARGE SCALE GENOMIC DNA]</scope>
    <source>
        <strain evidence="3">cv. Yugu1</strain>
    </source>
</reference>
<dbReference type="Gramene" id="KQL05233">
    <property type="protein sequence ID" value="KQL05233"/>
    <property type="gene ID" value="SETIT_005241mg"/>
</dbReference>
<keyword evidence="3" id="KW-1185">Reference proteome</keyword>